<evidence type="ECO:0000313" key="1">
    <source>
        <dbReference type="EMBL" id="MBC6611842.1"/>
    </source>
</evidence>
<dbReference type="Proteomes" id="UP000622017">
    <property type="component" value="Unassembled WGS sequence"/>
</dbReference>
<name>A0ABR7MLA6_9BACT</name>
<gene>
    <name evidence="1" type="ORF">H8B15_12980</name>
</gene>
<accession>A0ABR7MLA6</accession>
<keyword evidence="2" id="KW-1185">Reference proteome</keyword>
<sequence length="142" mass="15903">MPTELINGFGKVYLTIEFDAANNWVYNNWIGYQTYVGIIAGADACLHPLRDHACSYLLNDNRQVIGPWDHAVEWLVTNWAPRAIHQGLTHFAHIVSSEALAALSAEAMHIGINGKLQMRMFDDGDAAQEWLRMAQRASSTAY</sequence>
<evidence type="ECO:0000313" key="2">
    <source>
        <dbReference type="Proteomes" id="UP000622017"/>
    </source>
</evidence>
<dbReference type="EMBL" id="JACSCY010000009">
    <property type="protein sequence ID" value="MBC6611842.1"/>
    <property type="molecule type" value="Genomic_DNA"/>
</dbReference>
<protein>
    <submittedName>
        <fullName evidence="1">STAS/SEC14 domain-containing protein</fullName>
    </submittedName>
</protein>
<dbReference type="RefSeq" id="WP_187320111.1">
    <property type="nucleotide sequence ID" value="NZ_JACSCY010000009.1"/>
</dbReference>
<reference evidence="1 2" key="1">
    <citation type="submission" date="2020-08" db="EMBL/GenBank/DDBJ databases">
        <title>Hymenobacter sp.</title>
        <authorList>
            <person name="Kim M.K."/>
        </authorList>
    </citation>
    <scope>NUCLEOTIDE SEQUENCE [LARGE SCALE GENOMIC DNA]</scope>
    <source>
        <strain evidence="1 2">BT507</strain>
    </source>
</reference>
<organism evidence="1 2">
    <name type="scientific">Hymenobacter citatus</name>
    <dbReference type="NCBI Taxonomy" id="2763506"/>
    <lineage>
        <taxon>Bacteria</taxon>
        <taxon>Pseudomonadati</taxon>
        <taxon>Bacteroidota</taxon>
        <taxon>Cytophagia</taxon>
        <taxon>Cytophagales</taxon>
        <taxon>Hymenobacteraceae</taxon>
        <taxon>Hymenobacter</taxon>
    </lineage>
</organism>
<proteinExistence type="predicted"/>
<comment type="caution">
    <text evidence="1">The sequence shown here is derived from an EMBL/GenBank/DDBJ whole genome shotgun (WGS) entry which is preliminary data.</text>
</comment>